<sequence length="274" mass="29438">MPSDPSTKELLRELHAPRVDPPPLRPSAEQAAVSAWAARYAQPGGAGAGAKETRGGGVGLLALLVSHRVALAFGALMVAIVGACVLPTSYDIPLGLSVEIRPADGERLPASEIARYVRERSDAAEVDVLVREQVQAGGGEPQTLMQIRLWDQGLALGEIEPELREQFPALADAEIVETALEGEIDTIWARRLAHRAFRVSLREADLEEARAQLLADLHSRGFKDEEVVVKVRDLEDGGREIEVEVEVEDRSLGEGDQAGPPAELELDGIGPGFD</sequence>
<dbReference type="Proteomes" id="UP000237968">
    <property type="component" value="Unassembled WGS sequence"/>
</dbReference>
<dbReference type="EMBL" id="PVNK01000127">
    <property type="protein sequence ID" value="PRQ02118.1"/>
    <property type="molecule type" value="Genomic_DNA"/>
</dbReference>
<evidence type="ECO:0000313" key="2">
    <source>
        <dbReference type="EMBL" id="PRQ02118.1"/>
    </source>
</evidence>
<protein>
    <submittedName>
        <fullName evidence="2">Uncharacterized protein</fullName>
    </submittedName>
</protein>
<dbReference type="AlphaFoldDB" id="A0A2S9YAH7"/>
<gene>
    <name evidence="2" type="ORF">ENSA5_25770</name>
</gene>
<keyword evidence="3" id="KW-1185">Reference proteome</keyword>
<name>A0A2S9YAH7_9BACT</name>
<dbReference type="OrthoDB" id="9883835at2"/>
<comment type="caution">
    <text evidence="2">The sequence shown here is derived from an EMBL/GenBank/DDBJ whole genome shotgun (WGS) entry which is preliminary data.</text>
</comment>
<evidence type="ECO:0000256" key="1">
    <source>
        <dbReference type="SAM" id="MobiDB-lite"/>
    </source>
</evidence>
<organism evidence="2 3">
    <name type="scientific">Enhygromyxa salina</name>
    <dbReference type="NCBI Taxonomy" id="215803"/>
    <lineage>
        <taxon>Bacteria</taxon>
        <taxon>Pseudomonadati</taxon>
        <taxon>Myxococcota</taxon>
        <taxon>Polyangia</taxon>
        <taxon>Nannocystales</taxon>
        <taxon>Nannocystaceae</taxon>
        <taxon>Enhygromyxa</taxon>
    </lineage>
</organism>
<dbReference type="RefSeq" id="WP_106391977.1">
    <property type="nucleotide sequence ID" value="NZ_PVNK01000127.1"/>
</dbReference>
<proteinExistence type="predicted"/>
<accession>A0A2S9YAH7</accession>
<reference evidence="2 3" key="1">
    <citation type="submission" date="2018-03" db="EMBL/GenBank/DDBJ databases">
        <title>Draft Genome Sequences of the Obligatory Marine Myxobacteria Enhygromyxa salina SWB005.</title>
        <authorList>
            <person name="Poehlein A."/>
            <person name="Moghaddam J.A."/>
            <person name="Harms H."/>
            <person name="Alanjari M."/>
            <person name="Koenig G.M."/>
            <person name="Daniel R."/>
            <person name="Schaeberle T.F."/>
        </authorList>
    </citation>
    <scope>NUCLEOTIDE SEQUENCE [LARGE SCALE GENOMIC DNA]</scope>
    <source>
        <strain evidence="2 3">SWB005</strain>
    </source>
</reference>
<evidence type="ECO:0000313" key="3">
    <source>
        <dbReference type="Proteomes" id="UP000237968"/>
    </source>
</evidence>
<feature type="region of interest" description="Disordered" evidence="1">
    <location>
        <begin position="248"/>
        <end position="274"/>
    </location>
</feature>